<evidence type="ECO:0000313" key="4">
    <source>
        <dbReference type="EMBL" id="KAB2586901.1"/>
    </source>
</evidence>
<dbReference type="PANTHER" id="PTHR43975:SF2">
    <property type="entry name" value="EG:BACR7A4.14 PROTEIN-RELATED"/>
    <property type="match status" value="1"/>
</dbReference>
<comment type="caution">
    <text evidence="4">The sequence shown here is derived from an EMBL/GenBank/DDBJ whole genome shotgun (WGS) entry which is preliminary data.</text>
</comment>
<dbReference type="PROSITE" id="PS00061">
    <property type="entry name" value="ADH_SHORT"/>
    <property type="match status" value="1"/>
</dbReference>
<dbReference type="FunFam" id="3.40.50.720:FF:000084">
    <property type="entry name" value="Short-chain dehydrogenase reductase"/>
    <property type="match status" value="1"/>
</dbReference>
<evidence type="ECO:0000313" key="5">
    <source>
        <dbReference type="Proteomes" id="UP000325576"/>
    </source>
</evidence>
<dbReference type="InterPro" id="IPR057326">
    <property type="entry name" value="KR_dom"/>
</dbReference>
<dbReference type="PRINTS" id="PR00081">
    <property type="entry name" value="GDHRDH"/>
</dbReference>
<dbReference type="RefSeq" id="WP_003940296.1">
    <property type="nucleotide sequence ID" value="NZ_JASIRE010000006.1"/>
</dbReference>
<sequence>MAPTNTSLKGKVAVITGASSGIGAEIARELSEWGASVLLVGRDEERLDGVASELSRAGAEADRLSIDITADEAPDEIVAKAVARFGTLDILVHAAGVFLPTPFVETPDSELDAQLAVNVRAPFRLTRSAATHLSDGSAVIFVSSICGYVGFPNSSAYCATKGAVELLVKSLSAEFAPKGIRVNAVAPGNVRTSINAHLLADKEYERQMLDSTPAGRVGEVGDIAPAVAFLASPAASYIHGSSLLIDGGWVAS</sequence>
<feature type="domain" description="Ketoreductase" evidence="3">
    <location>
        <begin position="11"/>
        <end position="188"/>
    </location>
</feature>
<evidence type="ECO:0000256" key="1">
    <source>
        <dbReference type="ARBA" id="ARBA00006484"/>
    </source>
</evidence>
<dbReference type="AlphaFoldDB" id="A0A5N5EAK1"/>
<dbReference type="SMART" id="SM00822">
    <property type="entry name" value="PKS_KR"/>
    <property type="match status" value="1"/>
</dbReference>
<dbReference type="InterPro" id="IPR020904">
    <property type="entry name" value="Sc_DH/Rdtase_CS"/>
</dbReference>
<dbReference type="EMBL" id="MRBO01000108">
    <property type="protein sequence ID" value="KAB2586901.1"/>
    <property type="molecule type" value="Genomic_DNA"/>
</dbReference>
<protein>
    <submittedName>
        <fullName evidence="4">2,5-dichloro-2,5-cyclohexadiene-1,4-diol dehydrogenase</fullName>
    </submittedName>
</protein>
<organism evidence="4 5">
    <name type="scientific">Rhodococcus erythropolis</name>
    <name type="common">Arthrobacter picolinophilus</name>
    <dbReference type="NCBI Taxonomy" id="1833"/>
    <lineage>
        <taxon>Bacteria</taxon>
        <taxon>Bacillati</taxon>
        <taxon>Actinomycetota</taxon>
        <taxon>Actinomycetes</taxon>
        <taxon>Mycobacteriales</taxon>
        <taxon>Nocardiaceae</taxon>
        <taxon>Rhodococcus</taxon>
        <taxon>Rhodococcus erythropolis group</taxon>
    </lineage>
</organism>
<dbReference type="Proteomes" id="UP000325576">
    <property type="component" value="Unassembled WGS sequence"/>
</dbReference>
<dbReference type="Pfam" id="PF13561">
    <property type="entry name" value="adh_short_C2"/>
    <property type="match status" value="1"/>
</dbReference>
<dbReference type="GO" id="GO:0016491">
    <property type="term" value="F:oxidoreductase activity"/>
    <property type="evidence" value="ECO:0007669"/>
    <property type="project" value="UniProtKB-KW"/>
</dbReference>
<dbReference type="Gene3D" id="3.40.50.720">
    <property type="entry name" value="NAD(P)-binding Rossmann-like Domain"/>
    <property type="match status" value="1"/>
</dbReference>
<dbReference type="PANTHER" id="PTHR43975">
    <property type="entry name" value="ZGC:101858"/>
    <property type="match status" value="1"/>
</dbReference>
<dbReference type="InterPro" id="IPR036291">
    <property type="entry name" value="NAD(P)-bd_dom_sf"/>
</dbReference>
<dbReference type="InterPro" id="IPR002347">
    <property type="entry name" value="SDR_fam"/>
</dbReference>
<dbReference type="SUPFAM" id="SSF51735">
    <property type="entry name" value="NAD(P)-binding Rossmann-fold domains"/>
    <property type="match status" value="1"/>
</dbReference>
<evidence type="ECO:0000256" key="2">
    <source>
        <dbReference type="ARBA" id="ARBA00023002"/>
    </source>
</evidence>
<keyword evidence="2" id="KW-0560">Oxidoreductase</keyword>
<comment type="similarity">
    <text evidence="1">Belongs to the short-chain dehydrogenases/reductases (SDR) family.</text>
</comment>
<proteinExistence type="inferred from homology"/>
<gene>
    <name evidence="4" type="ORF">BS297_02880</name>
</gene>
<name>A0A5N5EAK1_RHOER</name>
<accession>A0A5N5EAK1</accession>
<evidence type="ECO:0000259" key="3">
    <source>
        <dbReference type="SMART" id="SM00822"/>
    </source>
</evidence>
<dbReference type="PRINTS" id="PR00080">
    <property type="entry name" value="SDRFAMILY"/>
</dbReference>
<reference evidence="4 5" key="1">
    <citation type="journal article" date="2017" name="Poromechanics V (2013)">
        <title>Genomic Characterization of the Arsenic-Tolerant Actinobacterium, &lt;i&gt;Rhodococcus erythropolis&lt;/i&gt; S43.</title>
        <authorList>
            <person name="Retamal-Morales G."/>
            <person name="Mehnert M."/>
            <person name="Schwabe R."/>
            <person name="Tischler D."/>
            <person name="Schloemann M."/>
            <person name="Levican G.J."/>
        </authorList>
    </citation>
    <scope>NUCLEOTIDE SEQUENCE [LARGE SCALE GENOMIC DNA]</scope>
    <source>
        <strain evidence="4 5">S43</strain>
    </source>
</reference>
<dbReference type="NCBIfam" id="NF005559">
    <property type="entry name" value="PRK07231.1"/>
    <property type="match status" value="1"/>
</dbReference>